<dbReference type="Proteomes" id="UP000245133">
    <property type="component" value="Unassembled WGS sequence"/>
</dbReference>
<dbReference type="RefSeq" id="WP_108976871.1">
    <property type="nucleotide sequence ID" value="NZ_BFBB01000007.1"/>
</dbReference>
<protein>
    <recommendedName>
        <fullName evidence="3">Rubrerythrin</fullName>
    </recommendedName>
</protein>
<organism evidence="1 2">
    <name type="scientific">Leptospira ryugenii</name>
    <dbReference type="NCBI Taxonomy" id="1917863"/>
    <lineage>
        <taxon>Bacteria</taxon>
        <taxon>Pseudomonadati</taxon>
        <taxon>Spirochaetota</taxon>
        <taxon>Spirochaetia</taxon>
        <taxon>Leptospirales</taxon>
        <taxon>Leptospiraceae</taxon>
        <taxon>Leptospira</taxon>
    </lineage>
</organism>
<dbReference type="InterPro" id="IPR009078">
    <property type="entry name" value="Ferritin-like_SF"/>
</dbReference>
<evidence type="ECO:0000313" key="1">
    <source>
        <dbReference type="EMBL" id="GBF50817.1"/>
    </source>
</evidence>
<dbReference type="EMBL" id="BFBB01000007">
    <property type="protein sequence ID" value="GBF50817.1"/>
    <property type="molecule type" value="Genomic_DNA"/>
</dbReference>
<evidence type="ECO:0000313" key="2">
    <source>
        <dbReference type="Proteomes" id="UP000245133"/>
    </source>
</evidence>
<keyword evidence="2" id="KW-1185">Reference proteome</keyword>
<dbReference type="SUPFAM" id="SSF47240">
    <property type="entry name" value="Ferritin-like"/>
    <property type="match status" value="1"/>
</dbReference>
<reference evidence="1 2" key="1">
    <citation type="submission" date="2018-02" db="EMBL/GenBank/DDBJ databases">
        <title>Novel Leptospira species isolated from soil and water in Japan.</title>
        <authorList>
            <person name="Nakao R."/>
            <person name="Masuzawa T."/>
        </authorList>
    </citation>
    <scope>NUCLEOTIDE SEQUENCE [LARGE SCALE GENOMIC DNA]</scope>
    <source>
        <strain evidence="1 2">YH101</strain>
    </source>
</reference>
<gene>
    <name evidence="1" type="ORF">LPTSP4_23440</name>
</gene>
<comment type="caution">
    <text evidence="1">The sequence shown here is derived from an EMBL/GenBank/DDBJ whole genome shotgun (WGS) entry which is preliminary data.</text>
</comment>
<dbReference type="AlphaFoldDB" id="A0A2P2E1Q3"/>
<dbReference type="OrthoDB" id="338241at2"/>
<name>A0A2P2E1Q3_9LEPT</name>
<proteinExistence type="predicted"/>
<sequence>MSYTISKVETDFPKLNSFLKKVIESPKQHFLWLNTLSLLEHIGSRKILLTQSNQNTSEMILRHATEEARHALFFKKAANSYREDQEATYKNNELLRGSSAKIYFAKLDASVRKELKKSNIAPEHHSFLSYLYTTTLIELRALDVYESYNQILRNTLASFQLDNLILEEEGHLDEMQKEIMSLDSEYMTRLERLIQKENTLFSKLLNQFILAVV</sequence>
<accession>A0A2P2E1Q3</accession>
<evidence type="ECO:0008006" key="3">
    <source>
        <dbReference type="Google" id="ProtNLM"/>
    </source>
</evidence>